<keyword evidence="4" id="KW-1185">Reference proteome</keyword>
<name>A0ABX1MX59_9RHOO</name>
<feature type="compositionally biased region" description="Basic and acidic residues" evidence="1">
    <location>
        <begin position="60"/>
        <end position="70"/>
    </location>
</feature>
<keyword evidence="3" id="KW-0378">Hydrolase</keyword>
<dbReference type="InterPro" id="IPR011105">
    <property type="entry name" value="Cell_wall_hydrolase_SleB"/>
</dbReference>
<accession>A0ABX1MX59</accession>
<proteinExistence type="predicted"/>
<dbReference type="GO" id="GO:0016787">
    <property type="term" value="F:hydrolase activity"/>
    <property type="evidence" value="ECO:0007669"/>
    <property type="project" value="UniProtKB-KW"/>
</dbReference>
<dbReference type="Pfam" id="PF07486">
    <property type="entry name" value="Hydrolase_2"/>
    <property type="match status" value="1"/>
</dbReference>
<evidence type="ECO:0000259" key="2">
    <source>
        <dbReference type="Pfam" id="PF07486"/>
    </source>
</evidence>
<feature type="region of interest" description="Disordered" evidence="1">
    <location>
        <begin position="60"/>
        <end position="98"/>
    </location>
</feature>
<evidence type="ECO:0000313" key="3">
    <source>
        <dbReference type="EMBL" id="NMF92567.1"/>
    </source>
</evidence>
<gene>
    <name evidence="3" type="ORF">GO608_04405</name>
</gene>
<organism evidence="3 4">
    <name type="scientific">Aromatoleum buckelii</name>
    <dbReference type="NCBI Taxonomy" id="200254"/>
    <lineage>
        <taxon>Bacteria</taxon>
        <taxon>Pseudomonadati</taxon>
        <taxon>Pseudomonadota</taxon>
        <taxon>Betaproteobacteria</taxon>
        <taxon>Rhodocyclales</taxon>
        <taxon>Rhodocyclaceae</taxon>
        <taxon>Aromatoleum</taxon>
    </lineage>
</organism>
<dbReference type="Proteomes" id="UP000601990">
    <property type="component" value="Unassembled WGS sequence"/>
</dbReference>
<protein>
    <submittedName>
        <fullName evidence="3">Cell wall hydrolase</fullName>
    </submittedName>
</protein>
<dbReference type="Gene3D" id="1.10.10.2520">
    <property type="entry name" value="Cell wall hydrolase SleB, domain 1"/>
    <property type="match status" value="1"/>
</dbReference>
<dbReference type="InterPro" id="IPR042047">
    <property type="entry name" value="SleB_dom1"/>
</dbReference>
<sequence length="245" mass="26108">MTSKPCAAFCPTRGVGALGRLGGLSVFALCVLVGSAHAAGEGERAKPAVRLDAGAEVAKSKAETLEEKASSDGAGVRPGPREAITPGEAQAVDPKGKEAMDDPLTCLARSIYWETKGEDVAAMQAVANVVMNRLGQHEFPDTVCGVVKQGQESGACQFSWWCDGRPDDVAEPKPYAVAKEVARKALNGQLLDRTHGATYFHHKRVTPRWSTIYTRTATIGAHHFYKPPEAVDKPRRRSALLGGSN</sequence>
<dbReference type="EMBL" id="WTVH01000005">
    <property type="protein sequence ID" value="NMF92567.1"/>
    <property type="molecule type" value="Genomic_DNA"/>
</dbReference>
<comment type="caution">
    <text evidence="3">The sequence shown here is derived from an EMBL/GenBank/DDBJ whole genome shotgun (WGS) entry which is preliminary data.</text>
</comment>
<reference evidence="3" key="1">
    <citation type="submission" date="2019-12" db="EMBL/GenBank/DDBJ databases">
        <title>Comparative genomics gives insights into the taxonomy of the Azoarcus-Aromatoleum group and reveals separate origins of nif in the plant-associated Azoarcus and non-plant-associated Aromatoleum sub-groups.</title>
        <authorList>
            <person name="Lafos M."/>
            <person name="Maluk M."/>
            <person name="Batista M."/>
            <person name="Junghare M."/>
            <person name="Carmona M."/>
            <person name="Faoro H."/>
            <person name="Cruz L.M."/>
            <person name="Battistoni F."/>
            <person name="De Souza E."/>
            <person name="Pedrosa F."/>
            <person name="Chen W.-M."/>
            <person name="Poole P.S."/>
            <person name="Dixon R.A."/>
            <person name="James E.K."/>
        </authorList>
    </citation>
    <scope>NUCLEOTIDE SEQUENCE</scope>
    <source>
        <strain evidence="3">U120</strain>
    </source>
</reference>
<feature type="domain" description="Cell wall hydrolase SleB" evidence="2">
    <location>
        <begin position="117"/>
        <end position="225"/>
    </location>
</feature>
<evidence type="ECO:0000313" key="4">
    <source>
        <dbReference type="Proteomes" id="UP000601990"/>
    </source>
</evidence>
<evidence type="ECO:0000256" key="1">
    <source>
        <dbReference type="SAM" id="MobiDB-lite"/>
    </source>
</evidence>